<evidence type="ECO:0000256" key="1">
    <source>
        <dbReference type="SAM" id="Phobius"/>
    </source>
</evidence>
<organism evidence="2 3">
    <name type="scientific">Candidatus Mycosynbacter amalyticus</name>
    <dbReference type="NCBI Taxonomy" id="2665156"/>
    <lineage>
        <taxon>Bacteria</taxon>
        <taxon>Candidatus Saccharimonadota</taxon>
        <taxon>Candidatus Saccharimonadota incertae sedis</taxon>
        <taxon>Candidatus Mycosynbacter</taxon>
    </lineage>
</organism>
<dbReference type="Proteomes" id="UP001059824">
    <property type="component" value="Chromosome"/>
</dbReference>
<accession>A0A857MKQ7</accession>
<sequence>MTLGESIDPCMPIITGSGVIIVILLGVIAYLLTTWQPKPAKKTPTTKKTDKSA</sequence>
<name>A0A857MKQ7_9BACT</name>
<keyword evidence="1" id="KW-0812">Transmembrane</keyword>
<dbReference type="EMBL" id="CP045921">
    <property type="protein sequence ID" value="QHN43143.1"/>
    <property type="molecule type" value="Genomic_DNA"/>
</dbReference>
<evidence type="ECO:0000313" key="3">
    <source>
        <dbReference type="Proteomes" id="UP001059824"/>
    </source>
</evidence>
<dbReference type="KEGG" id="mama:GII36_04820"/>
<proteinExistence type="predicted"/>
<dbReference type="AlphaFoldDB" id="A0A857MKQ7"/>
<protein>
    <submittedName>
        <fullName evidence="2">Uncharacterized protein</fullName>
    </submittedName>
</protein>
<keyword evidence="3" id="KW-1185">Reference proteome</keyword>
<feature type="transmembrane region" description="Helical" evidence="1">
    <location>
        <begin position="12"/>
        <end position="32"/>
    </location>
</feature>
<evidence type="ECO:0000313" key="2">
    <source>
        <dbReference type="EMBL" id="QHN43143.1"/>
    </source>
</evidence>
<keyword evidence="1" id="KW-0472">Membrane</keyword>
<gene>
    <name evidence="2" type="ORF">GII36_04820</name>
</gene>
<keyword evidence="1" id="KW-1133">Transmembrane helix</keyword>
<reference evidence="2" key="1">
    <citation type="journal article" date="2021" name="Nat. Microbiol.">
        <title>Cocultivation of an ultrasmall environmental parasitic bacterium with lytic ability against bacteria associated with wastewater foams.</title>
        <authorList>
            <person name="Batinovic S."/>
            <person name="Rose J.J.A."/>
            <person name="Ratcliffe J."/>
            <person name="Seviour R.J."/>
            <person name="Petrovski S."/>
        </authorList>
    </citation>
    <scope>NUCLEOTIDE SEQUENCE</scope>
    <source>
        <strain evidence="2">JR1</strain>
    </source>
</reference>